<reference evidence="8 9" key="1">
    <citation type="journal article" date="2016" name="Nat. Commun.">
        <title>Thousands of microbial genomes shed light on interconnected biogeochemical processes in an aquifer system.</title>
        <authorList>
            <person name="Anantharaman K."/>
            <person name="Brown C.T."/>
            <person name="Hug L.A."/>
            <person name="Sharon I."/>
            <person name="Castelle C.J."/>
            <person name="Probst A.J."/>
            <person name="Thomas B.C."/>
            <person name="Singh A."/>
            <person name="Wilkins M.J."/>
            <person name="Karaoz U."/>
            <person name="Brodie E.L."/>
            <person name="Williams K.H."/>
            <person name="Hubbard S.S."/>
            <person name="Banfield J.F."/>
        </authorList>
    </citation>
    <scope>NUCLEOTIDE SEQUENCE [LARGE SCALE GENOMIC DNA]</scope>
</reference>
<keyword evidence="6 7" id="KW-0472">Membrane</keyword>
<evidence type="ECO:0000256" key="7">
    <source>
        <dbReference type="SAM" id="Phobius"/>
    </source>
</evidence>
<dbReference type="PANTHER" id="PTHR42775">
    <property type="entry name" value="PERMEASE RV2963-RELATED"/>
    <property type="match status" value="1"/>
</dbReference>
<evidence type="ECO:0000256" key="6">
    <source>
        <dbReference type="ARBA" id="ARBA00023136"/>
    </source>
</evidence>
<comment type="subcellular location">
    <subcellularLocation>
        <location evidence="1">Cell membrane</location>
        <topology evidence="1">Multi-pass membrane protein</topology>
    </subcellularLocation>
</comment>
<dbReference type="AlphaFoldDB" id="A0A1F7GQV8"/>
<proteinExistence type="inferred from homology"/>
<sequence length="325" mass="36439">MDIFFPIQRLANWITYSFLPLQESNHFAESLNFFIYDTIKIVVLLIVVNYIMAVFRYYLPVEKIRKILTSRNWYGLDYLLAAFFGVVTPFCSCSSIPLFIGFVSAGIPLGVTFAFLITSPLVNEASLALFPALFGWQITLIYNLIGILVGVTGGMIIHKLNMEKYIEPSLLKFKSKVDIAGKKEKIALSKLVTIWWVEGWQITKSLIPYVLLGIGVGAIIHGFIPANFFERYLSSRQWWTVPVATLAGLPLYANSVGLIPIMEVLVDKGVSLGTALAFMTATVTLSIPEALILRKAMKLPLLITFFGVTTVGIMIIGYFFNFIYR</sequence>
<comment type="similarity">
    <text evidence="2">Belongs to the UPF0718 family.</text>
</comment>
<name>A0A1F7GQV8_9BACT</name>
<keyword evidence="5 7" id="KW-1133">Transmembrane helix</keyword>
<evidence type="ECO:0000256" key="2">
    <source>
        <dbReference type="ARBA" id="ARBA00006386"/>
    </source>
</evidence>
<feature type="transmembrane region" description="Helical" evidence="7">
    <location>
        <begin position="71"/>
        <end position="90"/>
    </location>
</feature>
<evidence type="ECO:0000313" key="9">
    <source>
        <dbReference type="Proteomes" id="UP000177026"/>
    </source>
</evidence>
<feature type="transmembrane region" description="Helical" evidence="7">
    <location>
        <begin position="299"/>
        <end position="320"/>
    </location>
</feature>
<accession>A0A1F7GQV8</accession>
<comment type="caution">
    <text evidence="8">The sequence shown here is derived from an EMBL/GenBank/DDBJ whole genome shotgun (WGS) entry which is preliminary data.</text>
</comment>
<evidence type="ECO:0000256" key="3">
    <source>
        <dbReference type="ARBA" id="ARBA00022475"/>
    </source>
</evidence>
<evidence type="ECO:0000256" key="1">
    <source>
        <dbReference type="ARBA" id="ARBA00004651"/>
    </source>
</evidence>
<organism evidence="8 9">
    <name type="scientific">Candidatus Roizmanbacteria bacterium RIFCSPHIGHO2_01_FULL_39_8</name>
    <dbReference type="NCBI Taxonomy" id="1802033"/>
    <lineage>
        <taxon>Bacteria</taxon>
        <taxon>Candidatus Roizmaniibacteriota</taxon>
    </lineage>
</organism>
<dbReference type="InterPro" id="IPR005524">
    <property type="entry name" value="DUF318"/>
</dbReference>
<gene>
    <name evidence="8" type="ORF">A2866_02565</name>
</gene>
<dbReference type="PANTHER" id="PTHR42775:SF2">
    <property type="entry name" value="PERMEASE"/>
    <property type="match status" value="1"/>
</dbReference>
<protein>
    <submittedName>
        <fullName evidence="8">Permease</fullName>
    </submittedName>
</protein>
<feature type="transmembrane region" description="Helical" evidence="7">
    <location>
        <begin position="96"/>
        <end position="117"/>
    </location>
</feature>
<dbReference type="Pfam" id="PF03773">
    <property type="entry name" value="ArsP_1"/>
    <property type="match status" value="1"/>
</dbReference>
<evidence type="ECO:0000256" key="5">
    <source>
        <dbReference type="ARBA" id="ARBA00022989"/>
    </source>
</evidence>
<dbReference type="InterPro" id="IPR053166">
    <property type="entry name" value="UPF0718_permease"/>
</dbReference>
<feature type="transmembrane region" description="Helical" evidence="7">
    <location>
        <begin position="206"/>
        <end position="226"/>
    </location>
</feature>
<keyword evidence="4 7" id="KW-0812">Transmembrane</keyword>
<feature type="transmembrane region" description="Helical" evidence="7">
    <location>
        <begin position="129"/>
        <end position="157"/>
    </location>
</feature>
<feature type="transmembrane region" description="Helical" evidence="7">
    <location>
        <begin position="238"/>
        <end position="262"/>
    </location>
</feature>
<evidence type="ECO:0000313" key="8">
    <source>
        <dbReference type="EMBL" id="OGK20976.1"/>
    </source>
</evidence>
<feature type="transmembrane region" description="Helical" evidence="7">
    <location>
        <begin position="268"/>
        <end position="287"/>
    </location>
</feature>
<keyword evidence="3" id="KW-1003">Cell membrane</keyword>
<evidence type="ECO:0000256" key="4">
    <source>
        <dbReference type="ARBA" id="ARBA00022692"/>
    </source>
</evidence>
<dbReference type="EMBL" id="MFZI01000023">
    <property type="protein sequence ID" value="OGK20976.1"/>
    <property type="molecule type" value="Genomic_DNA"/>
</dbReference>
<dbReference type="Proteomes" id="UP000177026">
    <property type="component" value="Unassembled WGS sequence"/>
</dbReference>
<feature type="transmembrane region" description="Helical" evidence="7">
    <location>
        <begin position="39"/>
        <end position="59"/>
    </location>
</feature>
<dbReference type="GO" id="GO:0005886">
    <property type="term" value="C:plasma membrane"/>
    <property type="evidence" value="ECO:0007669"/>
    <property type="project" value="UniProtKB-SubCell"/>
</dbReference>